<dbReference type="InterPro" id="IPR029044">
    <property type="entry name" value="Nucleotide-diphossugar_trans"/>
</dbReference>
<dbReference type="GO" id="GO:0016740">
    <property type="term" value="F:transferase activity"/>
    <property type="evidence" value="ECO:0007669"/>
    <property type="project" value="UniProtKB-KW"/>
</dbReference>
<sequence length="369" mass="42947">MKYKICVYAICKDEEAFVERWMDSMQEADLVAVTDTGSRDGTAEHLRRRGAQVFAETVEPWRFDIARNLSLGHVPEDVDICVSTDLDEVFSPGWRGCLEKAWRPGVNSGRYLYNWSFRPDGTPDVQFQYFKVHEKRGYRWVYPVHEVLRREGAEPEKVVFIDGMVLNHHPDPEKSRSNYLPLLELGAEEDPTDARMAYYLGREYMYRERWEDCIRALMRYLNLPTARWTEERCAAMRWIAESCRSLGKTREAKRWYLRAVAEAPGMREPWVESAKLAFQLEDWPAVFYMTTQALKINKKSSVYINQGYAWDHTPHDLCAVACYHLGMYADSLDHAQRALELTPGNPRLAENVLLIREKLREEKGEGISG</sequence>
<dbReference type="Gene3D" id="1.25.40.10">
    <property type="entry name" value="Tetratricopeptide repeat domain"/>
    <property type="match status" value="1"/>
</dbReference>
<dbReference type="AlphaFoldDB" id="A0A1W2CNU9"/>
<evidence type="ECO:0000313" key="1">
    <source>
        <dbReference type="EMBL" id="SMC86915.1"/>
    </source>
</evidence>
<evidence type="ECO:0000313" key="2">
    <source>
        <dbReference type="Proteomes" id="UP000192790"/>
    </source>
</evidence>
<dbReference type="SUPFAM" id="SSF53448">
    <property type="entry name" value="Nucleotide-diphospho-sugar transferases"/>
    <property type="match status" value="1"/>
</dbReference>
<dbReference type="EMBL" id="FWXW01000011">
    <property type="protein sequence ID" value="SMC86915.1"/>
    <property type="molecule type" value="Genomic_DNA"/>
</dbReference>
<proteinExistence type="predicted"/>
<keyword evidence="1" id="KW-0808">Transferase</keyword>
<dbReference type="Gene3D" id="3.90.550.10">
    <property type="entry name" value="Spore Coat Polysaccharide Biosynthesis Protein SpsA, Chain A"/>
    <property type="match status" value="1"/>
</dbReference>
<gene>
    <name evidence="1" type="ORF">SAMN02745168_0147</name>
</gene>
<reference evidence="1 2" key="1">
    <citation type="submission" date="2017-04" db="EMBL/GenBank/DDBJ databases">
        <authorList>
            <person name="Afonso C.L."/>
            <person name="Miller P.J."/>
            <person name="Scott M.A."/>
            <person name="Spackman E."/>
            <person name="Goraichik I."/>
            <person name="Dimitrov K.M."/>
            <person name="Suarez D.L."/>
            <person name="Swayne D.E."/>
        </authorList>
    </citation>
    <scope>NUCLEOTIDE SEQUENCE [LARGE SCALE GENOMIC DNA]</scope>
    <source>
        <strain evidence="1 2">DSM 12816</strain>
    </source>
</reference>
<dbReference type="InterPro" id="IPR011990">
    <property type="entry name" value="TPR-like_helical_dom_sf"/>
</dbReference>
<dbReference type="STRING" id="1122930.SAMN02745168_0147"/>
<dbReference type="SUPFAM" id="SSF48452">
    <property type="entry name" value="TPR-like"/>
    <property type="match status" value="1"/>
</dbReference>
<keyword evidence="2" id="KW-1185">Reference proteome</keyword>
<dbReference type="Proteomes" id="UP000192790">
    <property type="component" value="Unassembled WGS sequence"/>
</dbReference>
<name>A0A1W2CNU9_9FIRM</name>
<accession>A0A1W2CNU9</accession>
<dbReference type="RefSeq" id="WP_084235565.1">
    <property type="nucleotide sequence ID" value="NZ_FWXW01000011.1"/>
</dbReference>
<organism evidence="1 2">
    <name type="scientific">Papillibacter cinnamivorans DSM 12816</name>
    <dbReference type="NCBI Taxonomy" id="1122930"/>
    <lineage>
        <taxon>Bacteria</taxon>
        <taxon>Bacillati</taxon>
        <taxon>Bacillota</taxon>
        <taxon>Clostridia</taxon>
        <taxon>Eubacteriales</taxon>
        <taxon>Oscillospiraceae</taxon>
        <taxon>Papillibacter</taxon>
    </lineage>
</organism>
<protein>
    <submittedName>
        <fullName evidence="1">Glycosyltransferase involved in cell wall bisynthesis</fullName>
    </submittedName>
</protein>
<dbReference type="OrthoDB" id="9815923at2"/>